<evidence type="ECO:0000313" key="2">
    <source>
        <dbReference type="Proteomes" id="UP001567538"/>
    </source>
</evidence>
<keyword evidence="1" id="KW-0328">Glycosyltransferase</keyword>
<reference evidence="1 2" key="1">
    <citation type="submission" date="2024-06" db="EMBL/GenBank/DDBJ databases">
        <title>A chromosome level genome sequence of Diviner's sage (Salvia divinorum).</title>
        <authorList>
            <person name="Ford S.A."/>
            <person name="Ro D.-K."/>
            <person name="Ness R.W."/>
            <person name="Phillips M.A."/>
        </authorList>
    </citation>
    <scope>NUCLEOTIDE SEQUENCE [LARGE SCALE GENOMIC DNA]</scope>
    <source>
        <strain evidence="1">SAF-2024a</strain>
        <tissue evidence="1">Leaf</tissue>
    </source>
</reference>
<dbReference type="Proteomes" id="UP001567538">
    <property type="component" value="Unassembled WGS sequence"/>
</dbReference>
<dbReference type="EC" id="2.4.1.123" evidence="1"/>
<dbReference type="EMBL" id="JBEAFC010000007">
    <property type="protein sequence ID" value="KAL1547521.1"/>
    <property type="molecule type" value="Genomic_DNA"/>
</dbReference>
<keyword evidence="2" id="KW-1185">Reference proteome</keyword>
<dbReference type="SUPFAM" id="SSF64484">
    <property type="entry name" value="beta and beta-prime subunits of DNA dependent RNA-polymerase"/>
    <property type="match status" value="1"/>
</dbReference>
<gene>
    <name evidence="1" type="ORF">AAHA92_15867</name>
</gene>
<organism evidence="1 2">
    <name type="scientific">Salvia divinorum</name>
    <name type="common">Maria pastora</name>
    <name type="synonym">Diviner's sage</name>
    <dbReference type="NCBI Taxonomy" id="28513"/>
    <lineage>
        <taxon>Eukaryota</taxon>
        <taxon>Viridiplantae</taxon>
        <taxon>Streptophyta</taxon>
        <taxon>Embryophyta</taxon>
        <taxon>Tracheophyta</taxon>
        <taxon>Spermatophyta</taxon>
        <taxon>Magnoliopsida</taxon>
        <taxon>eudicotyledons</taxon>
        <taxon>Gunneridae</taxon>
        <taxon>Pentapetalae</taxon>
        <taxon>asterids</taxon>
        <taxon>lamiids</taxon>
        <taxon>Lamiales</taxon>
        <taxon>Lamiaceae</taxon>
        <taxon>Nepetoideae</taxon>
        <taxon>Mentheae</taxon>
        <taxon>Salviinae</taxon>
        <taxon>Salvia</taxon>
        <taxon>Salvia subgen. Calosphace</taxon>
    </lineage>
</organism>
<comment type="caution">
    <text evidence="1">The sequence shown here is derived from an EMBL/GenBank/DDBJ whole genome shotgun (WGS) entry which is preliminary data.</text>
</comment>
<dbReference type="AlphaFoldDB" id="A0ABD1GTP7"/>
<accession>A0ABD1GTP7</accession>
<sequence>MSSTPATVDELYPPAKNLYPHVTKEEMSIIDQGSMQFTKKPYVEDIGGPPKIESIKFCTLSEKEILKMSEVQVWRGIYYNDLRKPEASGLLLIRSSYERLHSTS</sequence>
<protein>
    <submittedName>
        <fullName evidence="1">Inositol 3-alpha-galactosyltransferase</fullName>
        <ecNumber evidence="1">2.4.1.123</ecNumber>
    </submittedName>
</protein>
<evidence type="ECO:0000313" key="1">
    <source>
        <dbReference type="EMBL" id="KAL1547521.1"/>
    </source>
</evidence>
<proteinExistence type="predicted"/>
<keyword evidence="1" id="KW-0808">Transferase</keyword>
<name>A0ABD1GTP7_SALDI</name>
<dbReference type="GO" id="GO:0047216">
    <property type="term" value="F:inositol 3-alpha-galactosyltransferase activity"/>
    <property type="evidence" value="ECO:0007669"/>
    <property type="project" value="UniProtKB-EC"/>
</dbReference>